<name>A0ABS3KQH4_9PROT</name>
<proteinExistence type="inferred from homology"/>
<dbReference type="PANTHER" id="PTHR21064:SF6">
    <property type="entry name" value="AMINOGLYCOSIDE PHOSPHOTRANSFERASE DOMAIN-CONTAINING PROTEIN"/>
    <property type="match status" value="1"/>
</dbReference>
<dbReference type="Pfam" id="PF01636">
    <property type="entry name" value="APH"/>
    <property type="match status" value="1"/>
</dbReference>
<evidence type="ECO:0000313" key="4">
    <source>
        <dbReference type="Proteomes" id="UP001518989"/>
    </source>
</evidence>
<organism evidence="3 4">
    <name type="scientific">Roseomonas haemaphysalidis</name>
    <dbReference type="NCBI Taxonomy" id="2768162"/>
    <lineage>
        <taxon>Bacteria</taxon>
        <taxon>Pseudomonadati</taxon>
        <taxon>Pseudomonadota</taxon>
        <taxon>Alphaproteobacteria</taxon>
        <taxon>Acetobacterales</taxon>
        <taxon>Roseomonadaceae</taxon>
        <taxon>Roseomonas</taxon>
    </lineage>
</organism>
<dbReference type="EMBL" id="JACTNG010000005">
    <property type="protein sequence ID" value="MBO1079677.1"/>
    <property type="molecule type" value="Genomic_DNA"/>
</dbReference>
<dbReference type="InterPro" id="IPR011009">
    <property type="entry name" value="Kinase-like_dom_sf"/>
</dbReference>
<dbReference type="Proteomes" id="UP001518989">
    <property type="component" value="Unassembled WGS sequence"/>
</dbReference>
<reference evidence="3 4" key="1">
    <citation type="submission" date="2020-09" db="EMBL/GenBank/DDBJ databases">
        <title>Roseomonas.</title>
        <authorList>
            <person name="Zhu W."/>
        </authorList>
    </citation>
    <scope>NUCLEOTIDE SEQUENCE [LARGE SCALE GENOMIC DNA]</scope>
    <source>
        <strain evidence="3 4">573</strain>
    </source>
</reference>
<dbReference type="RefSeq" id="WP_207417354.1">
    <property type="nucleotide sequence ID" value="NZ_CP061177.1"/>
</dbReference>
<evidence type="ECO:0000256" key="1">
    <source>
        <dbReference type="ARBA" id="ARBA00038240"/>
    </source>
</evidence>
<feature type="domain" description="Aminoglycoside phosphotransferase" evidence="2">
    <location>
        <begin position="36"/>
        <end position="265"/>
    </location>
</feature>
<dbReference type="Gene3D" id="3.90.1200.10">
    <property type="match status" value="1"/>
</dbReference>
<dbReference type="InterPro" id="IPR050249">
    <property type="entry name" value="Pseudomonas-type_ThrB"/>
</dbReference>
<protein>
    <submittedName>
        <fullName evidence="3">Phosphotransferase</fullName>
    </submittedName>
</protein>
<dbReference type="SUPFAM" id="SSF56112">
    <property type="entry name" value="Protein kinase-like (PK-like)"/>
    <property type="match status" value="1"/>
</dbReference>
<accession>A0ABS3KQH4</accession>
<comment type="caution">
    <text evidence="3">The sequence shown here is derived from an EMBL/GenBank/DDBJ whole genome shotgun (WGS) entry which is preliminary data.</text>
</comment>
<comment type="similarity">
    <text evidence="1">Belongs to the pseudomonas-type ThrB family.</text>
</comment>
<sequence>MYDAAFLDRLRCLLAAALPRWGLPADAPLSLLNVSENATFIAGEALVLRVYRDGYHTPAEMRSELDWIAALRAAGVVHTPAPVPALDGTLLQALPDGAVLRHAVAFAHMPGVDPAGDLPARFRQLGGITARLHAHARGWSPPEGFRRKRWDASTMLGDQGHWGPWRAAIGLDAAGEAVLAAVASRLGDELDAFGDGPDRFGLVHADLRLTNLLADGARLGVIDFDDCGFCWHLYDFAAAVSFMEHDPAVPRLMAEWIAGYRAVAPLAERDTAMLPRFIMLRRMLLTAWIASHAETPTAQALGADYTHGTVTMGRRFLAGTGVASG</sequence>
<gene>
    <name evidence="3" type="ORF">IAI61_11605</name>
</gene>
<evidence type="ECO:0000313" key="3">
    <source>
        <dbReference type="EMBL" id="MBO1079677.1"/>
    </source>
</evidence>
<dbReference type="InterPro" id="IPR002575">
    <property type="entry name" value="Aminoglycoside_PTrfase"/>
</dbReference>
<evidence type="ECO:0000259" key="2">
    <source>
        <dbReference type="Pfam" id="PF01636"/>
    </source>
</evidence>
<keyword evidence="4" id="KW-1185">Reference proteome</keyword>
<dbReference type="PANTHER" id="PTHR21064">
    <property type="entry name" value="AMINOGLYCOSIDE PHOSPHOTRANSFERASE DOMAIN-CONTAINING PROTEIN-RELATED"/>
    <property type="match status" value="1"/>
</dbReference>